<feature type="domain" description="GtrA/DPMS transmembrane" evidence="6">
    <location>
        <begin position="10"/>
        <end position="102"/>
    </location>
</feature>
<evidence type="ECO:0000256" key="4">
    <source>
        <dbReference type="ARBA" id="ARBA00023136"/>
    </source>
</evidence>
<evidence type="ECO:0000313" key="8">
    <source>
        <dbReference type="Proteomes" id="UP001500200"/>
    </source>
</evidence>
<evidence type="ECO:0000313" key="7">
    <source>
        <dbReference type="EMBL" id="GAA5199002.1"/>
    </source>
</evidence>
<keyword evidence="3 5" id="KW-1133">Transmembrane helix</keyword>
<dbReference type="Pfam" id="PF04138">
    <property type="entry name" value="GtrA_DPMS_TM"/>
    <property type="match status" value="1"/>
</dbReference>
<keyword evidence="4 5" id="KW-0472">Membrane</keyword>
<evidence type="ECO:0000256" key="5">
    <source>
        <dbReference type="SAM" id="Phobius"/>
    </source>
</evidence>
<evidence type="ECO:0000256" key="3">
    <source>
        <dbReference type="ARBA" id="ARBA00022989"/>
    </source>
</evidence>
<keyword evidence="8" id="KW-1185">Reference proteome</keyword>
<reference evidence="8" key="1">
    <citation type="journal article" date="2019" name="Int. J. Syst. Evol. Microbiol.">
        <title>The Global Catalogue of Microorganisms (GCM) 10K type strain sequencing project: providing services to taxonomists for standard genome sequencing and annotation.</title>
        <authorList>
            <consortium name="The Broad Institute Genomics Platform"/>
            <consortium name="The Broad Institute Genome Sequencing Center for Infectious Disease"/>
            <person name="Wu L."/>
            <person name="Ma J."/>
        </authorList>
    </citation>
    <scope>NUCLEOTIDE SEQUENCE [LARGE SCALE GENOMIC DNA]</scope>
    <source>
        <strain evidence="8">JCM 18514</strain>
    </source>
</reference>
<accession>A0ABP9SPT2</accession>
<gene>
    <name evidence="7" type="ORF">GCM10023346_37650</name>
</gene>
<name>A0ABP9SPT2_9MICC</name>
<evidence type="ECO:0000256" key="2">
    <source>
        <dbReference type="ARBA" id="ARBA00022692"/>
    </source>
</evidence>
<protein>
    <recommendedName>
        <fullName evidence="6">GtrA/DPMS transmembrane domain-containing protein</fullName>
    </recommendedName>
</protein>
<dbReference type="InterPro" id="IPR007267">
    <property type="entry name" value="GtrA_DPMS_TM"/>
</dbReference>
<feature type="transmembrane region" description="Helical" evidence="5">
    <location>
        <begin position="12"/>
        <end position="32"/>
    </location>
</feature>
<feature type="transmembrane region" description="Helical" evidence="5">
    <location>
        <begin position="52"/>
        <end position="74"/>
    </location>
</feature>
<keyword evidence="2 5" id="KW-0812">Transmembrane</keyword>
<proteinExistence type="predicted"/>
<organism evidence="7 8">
    <name type="scientific">Arthrobacter gyeryongensis</name>
    <dbReference type="NCBI Taxonomy" id="1650592"/>
    <lineage>
        <taxon>Bacteria</taxon>
        <taxon>Bacillati</taxon>
        <taxon>Actinomycetota</taxon>
        <taxon>Actinomycetes</taxon>
        <taxon>Micrococcales</taxon>
        <taxon>Micrococcaceae</taxon>
        <taxon>Arthrobacter</taxon>
    </lineage>
</organism>
<comment type="caution">
    <text evidence="7">The sequence shown here is derived from an EMBL/GenBank/DDBJ whole genome shotgun (WGS) entry which is preliminary data.</text>
</comment>
<dbReference type="EMBL" id="BAABKK010000027">
    <property type="protein sequence ID" value="GAA5199002.1"/>
    <property type="molecule type" value="Genomic_DNA"/>
</dbReference>
<comment type="subcellular location">
    <subcellularLocation>
        <location evidence="1">Membrane</location>
        <topology evidence="1">Multi-pass membrane protein</topology>
    </subcellularLocation>
</comment>
<dbReference type="Proteomes" id="UP001500200">
    <property type="component" value="Unassembled WGS sequence"/>
</dbReference>
<evidence type="ECO:0000256" key="1">
    <source>
        <dbReference type="ARBA" id="ARBA00004141"/>
    </source>
</evidence>
<evidence type="ECO:0000259" key="6">
    <source>
        <dbReference type="Pfam" id="PF04138"/>
    </source>
</evidence>
<sequence length="124" mass="14148">MKLTEPYFLPWVANGIGFVVSAQLNFTLSYVFTWRDSKRQTGWRLVATWSKYCILAVAAAFINAAAFVAIYATLPSPTELIVILATIASTCCTFLFNHFLVFRSERRRHDQARDSIVYARMERG</sequence>
<feature type="transmembrane region" description="Helical" evidence="5">
    <location>
        <begin position="80"/>
        <end position="102"/>
    </location>
</feature>